<comment type="subcellular location">
    <subcellularLocation>
        <location evidence="1 7">Cell membrane</location>
        <topology evidence="1 7">Multi-pass membrane protein</topology>
    </subcellularLocation>
</comment>
<evidence type="ECO:0000259" key="8">
    <source>
        <dbReference type="PROSITE" id="PS50928"/>
    </source>
</evidence>
<feature type="transmembrane region" description="Helical" evidence="7">
    <location>
        <begin position="139"/>
        <end position="157"/>
    </location>
</feature>
<dbReference type="InterPro" id="IPR050366">
    <property type="entry name" value="BP-dependent_transpt_permease"/>
</dbReference>
<dbReference type="AlphaFoldDB" id="A0A8J3EWX9"/>
<protein>
    <submittedName>
        <fullName evidence="9">Oligopeptide transport system permease protein AppC</fullName>
    </submittedName>
</protein>
<reference evidence="10" key="1">
    <citation type="journal article" date="2019" name="Int. J. Syst. Evol. Microbiol.">
        <title>The Global Catalogue of Microorganisms (GCM) 10K type strain sequencing project: providing services to taxonomists for standard genome sequencing and annotation.</title>
        <authorList>
            <consortium name="The Broad Institute Genomics Platform"/>
            <consortium name="The Broad Institute Genome Sequencing Center for Infectious Disease"/>
            <person name="Wu L."/>
            <person name="Ma J."/>
        </authorList>
    </citation>
    <scope>NUCLEOTIDE SEQUENCE [LARGE SCALE GENOMIC DNA]</scope>
    <source>
        <strain evidence="10">CGMCC 1.14993</strain>
    </source>
</reference>
<dbReference type="SUPFAM" id="SSF161098">
    <property type="entry name" value="MetI-like"/>
    <property type="match status" value="1"/>
</dbReference>
<dbReference type="EMBL" id="BMHB01000001">
    <property type="protein sequence ID" value="GGI12192.1"/>
    <property type="molecule type" value="Genomic_DNA"/>
</dbReference>
<keyword evidence="5 7" id="KW-1133">Transmembrane helix</keyword>
<dbReference type="Proteomes" id="UP000626244">
    <property type="component" value="Unassembled WGS sequence"/>
</dbReference>
<keyword evidence="4 7" id="KW-0812">Transmembrane</keyword>
<dbReference type="Pfam" id="PF00528">
    <property type="entry name" value="BPD_transp_1"/>
    <property type="match status" value="1"/>
</dbReference>
<keyword evidence="10" id="KW-1185">Reference proteome</keyword>
<dbReference type="PROSITE" id="PS50928">
    <property type="entry name" value="ABC_TM1"/>
    <property type="match status" value="1"/>
</dbReference>
<feature type="transmembrane region" description="Helical" evidence="7">
    <location>
        <begin position="273"/>
        <end position="294"/>
    </location>
</feature>
<dbReference type="GO" id="GO:0055085">
    <property type="term" value="P:transmembrane transport"/>
    <property type="evidence" value="ECO:0007669"/>
    <property type="project" value="InterPro"/>
</dbReference>
<keyword evidence="6 7" id="KW-0472">Membrane</keyword>
<dbReference type="Gene3D" id="1.10.3720.10">
    <property type="entry name" value="MetI-like"/>
    <property type="match status" value="1"/>
</dbReference>
<feature type="transmembrane region" description="Helical" evidence="7">
    <location>
        <begin position="102"/>
        <end position="132"/>
    </location>
</feature>
<evidence type="ECO:0000256" key="5">
    <source>
        <dbReference type="ARBA" id="ARBA00022989"/>
    </source>
</evidence>
<name>A0A8J3EWX9_9BACI</name>
<evidence type="ECO:0000313" key="9">
    <source>
        <dbReference type="EMBL" id="GGI12192.1"/>
    </source>
</evidence>
<keyword evidence="3" id="KW-1003">Cell membrane</keyword>
<organism evidence="9 10">
    <name type="scientific">Gottfriedia solisilvae</name>
    <dbReference type="NCBI Taxonomy" id="1516104"/>
    <lineage>
        <taxon>Bacteria</taxon>
        <taxon>Bacillati</taxon>
        <taxon>Bacillota</taxon>
        <taxon>Bacilli</taxon>
        <taxon>Bacillales</taxon>
        <taxon>Bacillaceae</taxon>
        <taxon>Gottfriedia</taxon>
    </lineage>
</organism>
<evidence type="ECO:0000256" key="2">
    <source>
        <dbReference type="ARBA" id="ARBA00022448"/>
    </source>
</evidence>
<feature type="transmembrane region" description="Helical" evidence="7">
    <location>
        <begin position="209"/>
        <end position="235"/>
    </location>
</feature>
<accession>A0A8J3EWX9</accession>
<feature type="transmembrane region" description="Helical" evidence="7">
    <location>
        <begin position="39"/>
        <end position="60"/>
    </location>
</feature>
<dbReference type="InterPro" id="IPR035906">
    <property type="entry name" value="MetI-like_sf"/>
</dbReference>
<evidence type="ECO:0000256" key="1">
    <source>
        <dbReference type="ARBA" id="ARBA00004651"/>
    </source>
</evidence>
<dbReference type="InterPro" id="IPR025966">
    <property type="entry name" value="OppC_N"/>
</dbReference>
<dbReference type="GO" id="GO:0005886">
    <property type="term" value="C:plasma membrane"/>
    <property type="evidence" value="ECO:0007669"/>
    <property type="project" value="UniProtKB-SubCell"/>
</dbReference>
<sequence length="304" mass="33289">MSIPNPAIDPTLNNQNIEKEMKIESRAAVIWKRYRKNRLAVIGLIIFVLIVLMAIFAPLLSPHKPEVFDILDSSLKPSKKYPFGTDAMGGDVMTRSFYGARISLSVAILAMICTVSIGVIYGAIAGFFGGFVDNTMMRIIDAIQSIPTFFLLLIVASLVVPSLWSTVFVLSIVGWTSMARIVRGEILSLKRRDYIEAARATGEKSSSIIFYHILPNAVAPIIVIATLDIAANILAEASLSFLGLGIQQPKPSWGNMLTSAQDLTSIVDQTWTIIPPAFFIIVTVLCVNFIGDGLRDALDPRMKQ</sequence>
<dbReference type="Pfam" id="PF12911">
    <property type="entry name" value="OppC_N"/>
    <property type="match status" value="1"/>
</dbReference>
<dbReference type="OrthoDB" id="9797472at2"/>
<dbReference type="PANTHER" id="PTHR43386:SF1">
    <property type="entry name" value="D,D-DIPEPTIDE TRANSPORT SYSTEM PERMEASE PROTEIN DDPC-RELATED"/>
    <property type="match status" value="1"/>
</dbReference>
<evidence type="ECO:0000256" key="3">
    <source>
        <dbReference type="ARBA" id="ARBA00022475"/>
    </source>
</evidence>
<dbReference type="PANTHER" id="PTHR43386">
    <property type="entry name" value="OLIGOPEPTIDE TRANSPORT SYSTEM PERMEASE PROTEIN APPC"/>
    <property type="match status" value="1"/>
</dbReference>
<comment type="caution">
    <text evidence="9">The sequence shown here is derived from an EMBL/GenBank/DDBJ whole genome shotgun (WGS) entry which is preliminary data.</text>
</comment>
<evidence type="ECO:0000256" key="6">
    <source>
        <dbReference type="ARBA" id="ARBA00023136"/>
    </source>
</evidence>
<dbReference type="InterPro" id="IPR000515">
    <property type="entry name" value="MetI-like"/>
</dbReference>
<evidence type="ECO:0000313" key="10">
    <source>
        <dbReference type="Proteomes" id="UP000626244"/>
    </source>
</evidence>
<proteinExistence type="inferred from homology"/>
<gene>
    <name evidence="9" type="primary">appC</name>
    <name evidence="9" type="ORF">GCM10007380_11630</name>
</gene>
<feature type="domain" description="ABC transmembrane type-1" evidence="8">
    <location>
        <begin position="100"/>
        <end position="291"/>
    </location>
</feature>
<dbReference type="RefSeq" id="WP_087999377.1">
    <property type="nucleotide sequence ID" value="NZ_BMHB01000001.1"/>
</dbReference>
<dbReference type="CDD" id="cd06261">
    <property type="entry name" value="TM_PBP2"/>
    <property type="match status" value="1"/>
</dbReference>
<comment type="similarity">
    <text evidence="7">Belongs to the binding-protein-dependent transport system permease family.</text>
</comment>
<evidence type="ECO:0000256" key="4">
    <source>
        <dbReference type="ARBA" id="ARBA00022692"/>
    </source>
</evidence>
<dbReference type="NCBIfam" id="NF045476">
    <property type="entry name" value="Opp4C"/>
    <property type="match status" value="1"/>
</dbReference>
<keyword evidence="2 7" id="KW-0813">Transport</keyword>
<dbReference type="InterPro" id="IPR053523">
    <property type="entry name" value="Oligopeptide_permease_AppC"/>
</dbReference>
<evidence type="ECO:0000256" key="7">
    <source>
        <dbReference type="RuleBase" id="RU363032"/>
    </source>
</evidence>
<feature type="transmembrane region" description="Helical" evidence="7">
    <location>
        <begin position="163"/>
        <end position="182"/>
    </location>
</feature>